<proteinExistence type="predicted"/>
<dbReference type="SUPFAM" id="SSF52266">
    <property type="entry name" value="SGNH hydrolase"/>
    <property type="match status" value="1"/>
</dbReference>
<dbReference type="EMBL" id="CP045810">
    <property type="protein sequence ID" value="QHN41552.1"/>
    <property type="molecule type" value="Genomic_DNA"/>
</dbReference>
<name>A0A857L2R5_9ACTN</name>
<evidence type="ECO:0000313" key="1">
    <source>
        <dbReference type="EMBL" id="QHN41552.1"/>
    </source>
</evidence>
<sequence>MLKKSIVAVSMLAALAVPAPGIAAAAPTGSSDVVSSGSSDALVTGSSELGSSNAGSSTGSLGSTGFGAPRTLNDCRKVGLVGASLSAGSWRGGGGSMQRLKDNLRKTGKPFLFSAASGRSVTQPGNYTVGYRGNAIQVIRWMRGQGVNCYIVQIGTNDAAATKGDATQLRSRIDQVMNAVGSRSRVDWITPRTIVQSSSPRYMNHAFLDKYMAVMRRELIIADVQYANLDINHWDRAFTFYPGFWARDGVHLRLGRTVFADYVVRSLYIAGTR</sequence>
<protein>
    <submittedName>
        <fullName evidence="1">Uncharacterized protein</fullName>
    </submittedName>
</protein>
<dbReference type="RefSeq" id="WP_005183748.1">
    <property type="nucleotide sequence ID" value="NZ_CP045804.1"/>
</dbReference>
<dbReference type="AlphaFoldDB" id="A0A857L2R5"/>
<reference evidence="1" key="1">
    <citation type="journal article" date="2021" name="Nat. Microbiol.">
        <title>Cocultivation of an ultrasmall environmental parasitic bacterium with lytic ability against bacteria associated with wastewater foams.</title>
        <authorList>
            <person name="Batinovic S."/>
            <person name="Rose J.J.A."/>
            <person name="Ratcliffe J."/>
            <person name="Seviour R.J."/>
            <person name="Petrovski S."/>
        </authorList>
    </citation>
    <scope>NUCLEOTIDE SEQUENCE</scope>
    <source>
        <strain evidence="1">CON44</strain>
    </source>
</reference>
<accession>A0A857L2R5</accession>
<organism evidence="1">
    <name type="scientific">Gordonia amarae</name>
    <dbReference type="NCBI Taxonomy" id="36821"/>
    <lineage>
        <taxon>Bacteria</taxon>
        <taxon>Bacillati</taxon>
        <taxon>Actinomycetota</taxon>
        <taxon>Actinomycetes</taxon>
        <taxon>Mycobacteriales</taxon>
        <taxon>Gordoniaceae</taxon>
        <taxon>Gordonia</taxon>
    </lineage>
</organism>
<dbReference type="InterPro" id="IPR036514">
    <property type="entry name" value="SGNH_hydro_sf"/>
</dbReference>
<dbReference type="Gene3D" id="3.40.50.1110">
    <property type="entry name" value="SGNH hydrolase"/>
    <property type="match status" value="1"/>
</dbReference>
<gene>
    <name evidence="1" type="ORF">GII30_22455</name>
</gene>